<dbReference type="InterPro" id="IPR050932">
    <property type="entry name" value="TM2D1-3-like"/>
</dbReference>
<keyword evidence="6" id="KW-0325">Glycoprotein</keyword>
<evidence type="ECO:0000259" key="8">
    <source>
        <dbReference type="Pfam" id="PF05154"/>
    </source>
</evidence>
<keyword evidence="5 7" id="KW-0472">Membrane</keyword>
<dbReference type="EMBL" id="CP016808">
    <property type="protein sequence ID" value="ANY66245.1"/>
    <property type="molecule type" value="Genomic_DNA"/>
</dbReference>
<evidence type="ECO:0000256" key="6">
    <source>
        <dbReference type="ARBA" id="ARBA00023180"/>
    </source>
</evidence>
<evidence type="ECO:0000256" key="1">
    <source>
        <dbReference type="ARBA" id="ARBA00004141"/>
    </source>
</evidence>
<dbReference type="PANTHER" id="PTHR21016">
    <property type="entry name" value="BETA-AMYLOID BINDING PROTEIN-RELATED"/>
    <property type="match status" value="1"/>
</dbReference>
<evidence type="ECO:0000256" key="2">
    <source>
        <dbReference type="ARBA" id="ARBA00022692"/>
    </source>
</evidence>
<dbReference type="Pfam" id="PF05154">
    <property type="entry name" value="TM2"/>
    <property type="match status" value="1"/>
</dbReference>
<keyword evidence="2 7" id="KW-0812">Transmembrane</keyword>
<name>A0A1B2DEY0_9BACL</name>
<dbReference type="InterPro" id="IPR007829">
    <property type="entry name" value="TM2"/>
</dbReference>
<gene>
    <name evidence="9" type="ORF">BBD42_07030</name>
</gene>
<feature type="transmembrane region" description="Helical" evidence="7">
    <location>
        <begin position="38"/>
        <end position="60"/>
    </location>
</feature>
<reference evidence="9" key="1">
    <citation type="submission" date="2016-08" db="EMBL/GenBank/DDBJ databases">
        <title>Complete Genome Seqeunce of Paenibacillus sp. BIHB 4019 from tea rhizoplane.</title>
        <authorList>
            <person name="Thakur R."/>
            <person name="Swarnkar M.K."/>
            <person name="Gulati A."/>
        </authorList>
    </citation>
    <scope>NUCLEOTIDE SEQUENCE [LARGE SCALE GENOMIC DNA]</scope>
    <source>
        <strain evidence="9">BIHB4019</strain>
    </source>
</reference>
<proteinExistence type="predicted"/>
<evidence type="ECO:0000256" key="5">
    <source>
        <dbReference type="ARBA" id="ARBA00023136"/>
    </source>
</evidence>
<organism evidence="9">
    <name type="scientific">Paenibacillus sp. BIHB 4019</name>
    <dbReference type="NCBI Taxonomy" id="1870819"/>
    <lineage>
        <taxon>Bacteria</taxon>
        <taxon>Bacillati</taxon>
        <taxon>Bacillota</taxon>
        <taxon>Bacilli</taxon>
        <taxon>Bacillales</taxon>
        <taxon>Paenibacillaceae</taxon>
        <taxon>Paenibacillus</taxon>
    </lineage>
</organism>
<comment type="subcellular location">
    <subcellularLocation>
        <location evidence="1">Membrane</location>
        <topology evidence="1">Multi-pass membrane protein</topology>
    </subcellularLocation>
</comment>
<dbReference type="PANTHER" id="PTHR21016:SF7">
    <property type="entry name" value="TM2 DOMAIN-CONTAINING PROTEIN 3"/>
    <property type="match status" value="1"/>
</dbReference>
<dbReference type="AlphaFoldDB" id="A0A1B2DEY0"/>
<evidence type="ECO:0000313" key="9">
    <source>
        <dbReference type="EMBL" id="ANY66245.1"/>
    </source>
</evidence>
<evidence type="ECO:0000256" key="4">
    <source>
        <dbReference type="ARBA" id="ARBA00022989"/>
    </source>
</evidence>
<feature type="domain" description="TM2" evidence="8">
    <location>
        <begin position="5"/>
        <end position="53"/>
    </location>
</feature>
<keyword evidence="4 7" id="KW-1133">Transmembrane helix</keyword>
<dbReference type="GO" id="GO:0016020">
    <property type="term" value="C:membrane"/>
    <property type="evidence" value="ECO:0007669"/>
    <property type="project" value="UniProtKB-SubCell"/>
</dbReference>
<accession>A0A1B2DEY0</accession>
<dbReference type="RefSeq" id="WP_099517615.1">
    <property type="nucleotide sequence ID" value="NZ_CP016808.1"/>
</dbReference>
<evidence type="ECO:0000256" key="7">
    <source>
        <dbReference type="SAM" id="Phobius"/>
    </source>
</evidence>
<protein>
    <recommendedName>
        <fullName evidence="8">TM2 domain-containing protein</fullName>
    </recommendedName>
</protein>
<sequence>MVKSDKSFVAALLLCFFLGSFGIHRFYAGKVGTGILMLITLGCFGIWTLIDLIMIICGAFKDSEGREIKA</sequence>
<evidence type="ECO:0000256" key="3">
    <source>
        <dbReference type="ARBA" id="ARBA00022729"/>
    </source>
</evidence>
<keyword evidence="3" id="KW-0732">Signal</keyword>